<dbReference type="Pfam" id="PF24748">
    <property type="entry name" value="Galaxin_repeat"/>
    <property type="match status" value="1"/>
</dbReference>
<dbReference type="KEGG" id="osn:115215188"/>
<evidence type="ECO:0000313" key="3">
    <source>
        <dbReference type="Proteomes" id="UP000515154"/>
    </source>
</evidence>
<keyword evidence="1" id="KW-0732">Signal</keyword>
<feature type="domain" description="Galaxin-like repeats" evidence="2">
    <location>
        <begin position="51"/>
        <end position="126"/>
    </location>
</feature>
<dbReference type="PANTHER" id="PTHR34490:SF1">
    <property type="entry name" value="GALAXIN-LIKE"/>
    <property type="match status" value="1"/>
</dbReference>
<gene>
    <name evidence="4" type="primary">LOC115215188</name>
</gene>
<sequence>MSKILITIATALLAVIGSTTAYSYPPYYGPPAAHYPPPTTHYSPPYFRQSTYYCNGQAYNLYDSICCGAQVTPITGFKDPACCGNVAFDRNEKLCCSGALVAKGATATGCCGAAAIDLSLQDCCAGTVIVRLNKICCGGVQADRKSIYEVCCGAVGMDKTKELCCNGTPKKIEDAFKTGNNLVANTFACCGNSVFNQRSNYCYMNQIYPRKNYVPFWRLDHHHHDYHHQDFHHHH</sequence>
<name>A0A6P7SQP2_9MOLL</name>
<dbReference type="InterPro" id="IPR056601">
    <property type="entry name" value="Galaxin_dom"/>
</dbReference>
<dbReference type="AlphaFoldDB" id="A0A6P7SQP2"/>
<accession>A0A6P7SQP2</accession>
<evidence type="ECO:0000256" key="1">
    <source>
        <dbReference type="SAM" id="SignalP"/>
    </source>
</evidence>
<evidence type="ECO:0000259" key="2">
    <source>
        <dbReference type="Pfam" id="PF24748"/>
    </source>
</evidence>
<protein>
    <submittedName>
        <fullName evidence="4">Galaxin-2-like</fullName>
    </submittedName>
</protein>
<evidence type="ECO:0000313" key="4">
    <source>
        <dbReference type="RefSeq" id="XP_029640236.1"/>
    </source>
</evidence>
<proteinExistence type="predicted"/>
<dbReference type="Proteomes" id="UP000515154">
    <property type="component" value="Linkage group LG8"/>
</dbReference>
<organism evidence="3 4">
    <name type="scientific">Octopus sinensis</name>
    <name type="common">East Asian common octopus</name>
    <dbReference type="NCBI Taxonomy" id="2607531"/>
    <lineage>
        <taxon>Eukaryota</taxon>
        <taxon>Metazoa</taxon>
        <taxon>Spiralia</taxon>
        <taxon>Lophotrochozoa</taxon>
        <taxon>Mollusca</taxon>
        <taxon>Cephalopoda</taxon>
        <taxon>Coleoidea</taxon>
        <taxon>Octopodiformes</taxon>
        <taxon>Octopoda</taxon>
        <taxon>Incirrata</taxon>
        <taxon>Octopodidae</taxon>
        <taxon>Octopus</taxon>
    </lineage>
</organism>
<dbReference type="InterPro" id="IPR055284">
    <property type="entry name" value="Galaxin-like"/>
</dbReference>
<dbReference type="RefSeq" id="XP_029640236.1">
    <property type="nucleotide sequence ID" value="XM_029784376.2"/>
</dbReference>
<feature type="chain" id="PRO_5028403772" evidence="1">
    <location>
        <begin position="22"/>
        <end position="235"/>
    </location>
</feature>
<keyword evidence="3" id="KW-1185">Reference proteome</keyword>
<dbReference type="PANTHER" id="PTHR34490">
    <property type="entry name" value="PROTEIN CBG12054-RELATED"/>
    <property type="match status" value="1"/>
</dbReference>
<reference evidence="4" key="1">
    <citation type="submission" date="2025-08" db="UniProtKB">
        <authorList>
            <consortium name="RefSeq"/>
        </authorList>
    </citation>
    <scope>IDENTIFICATION</scope>
</reference>
<feature type="signal peptide" evidence="1">
    <location>
        <begin position="1"/>
        <end position="21"/>
    </location>
</feature>